<keyword evidence="3" id="KW-1185">Reference proteome</keyword>
<evidence type="ECO:0000313" key="2">
    <source>
        <dbReference type="EMBL" id="MCL1123635.1"/>
    </source>
</evidence>
<protein>
    <submittedName>
        <fullName evidence="2">Cellulose biosynthesis protein BcsG</fullName>
        <ecNumber evidence="2">2.7.8.-</ecNumber>
    </submittedName>
</protein>
<accession>A0ABT0L7K0</accession>
<dbReference type="NCBIfam" id="TIGR03368">
    <property type="entry name" value="cellulose_yhjU"/>
    <property type="match status" value="1"/>
</dbReference>
<dbReference type="InterPro" id="IPR017744">
    <property type="entry name" value="BcsG"/>
</dbReference>
<keyword evidence="2" id="KW-0808">Transferase</keyword>
<dbReference type="EMBL" id="JAKIKS010000009">
    <property type="protein sequence ID" value="MCL1123635.1"/>
    <property type="molecule type" value="Genomic_DNA"/>
</dbReference>
<dbReference type="Proteomes" id="UP001203423">
    <property type="component" value="Unassembled WGS sequence"/>
</dbReference>
<dbReference type="GO" id="GO:0016740">
    <property type="term" value="F:transferase activity"/>
    <property type="evidence" value="ECO:0007669"/>
    <property type="project" value="UniProtKB-KW"/>
</dbReference>
<keyword evidence="1" id="KW-0472">Membrane</keyword>
<comment type="caution">
    <text evidence="2">The sequence shown here is derived from an EMBL/GenBank/DDBJ whole genome shotgun (WGS) entry which is preliminary data.</text>
</comment>
<dbReference type="EC" id="2.7.8.-" evidence="2"/>
<name>A0ABT0L7K0_9GAMM</name>
<reference evidence="2 3" key="1">
    <citation type="submission" date="2022-01" db="EMBL/GenBank/DDBJ databases">
        <title>Whole genome-based taxonomy of the Shewanellaceae.</title>
        <authorList>
            <person name="Martin-Rodriguez A.J."/>
        </authorList>
    </citation>
    <scope>NUCLEOTIDE SEQUENCE [LARGE SCALE GENOMIC DNA]</scope>
    <source>
        <strain evidence="2 3">DSM 17177</strain>
    </source>
</reference>
<keyword evidence="1" id="KW-0812">Transmembrane</keyword>
<feature type="transmembrane region" description="Helical" evidence="1">
    <location>
        <begin position="107"/>
        <end position="126"/>
    </location>
</feature>
<dbReference type="RefSeq" id="WP_248938921.1">
    <property type="nucleotide sequence ID" value="NZ_JAKIKS010000009.1"/>
</dbReference>
<feature type="transmembrane region" description="Helical" evidence="1">
    <location>
        <begin position="55"/>
        <end position="75"/>
    </location>
</feature>
<proteinExistence type="predicted"/>
<evidence type="ECO:0000256" key="1">
    <source>
        <dbReference type="SAM" id="Phobius"/>
    </source>
</evidence>
<organism evidence="2 3">
    <name type="scientific">Shewanella surugensis</name>
    <dbReference type="NCBI Taxonomy" id="212020"/>
    <lineage>
        <taxon>Bacteria</taxon>
        <taxon>Pseudomonadati</taxon>
        <taxon>Pseudomonadota</taxon>
        <taxon>Gammaproteobacteria</taxon>
        <taxon>Alteromonadales</taxon>
        <taxon>Shewanellaceae</taxon>
        <taxon>Shewanella</taxon>
    </lineage>
</organism>
<gene>
    <name evidence="2" type="primary">bcsG</name>
    <name evidence="2" type="ORF">L2764_03835</name>
</gene>
<keyword evidence="1" id="KW-1133">Transmembrane helix</keyword>
<sequence length="548" mass="62632">MTTKTKHNNYLPKGLGWWNLYFIIKAFLYLRGTIDFHPIENFAFLALLLFPIRRHWLHSLRNFISIPLALWLLYYDSYLPPLSGLLNNLNQISQFDRYYLFTLFKRFISLNLLLSIFTLSVCYYLLKRTIKVTVLTILLLIFISTPLKNALLSNSSLLTQTNQNINITAPLEITLSPSSEKSFLTINDANLNEIEADFFTSQAKKVISLSNNKNIDAPFDLLFLSVCSLAWDDLKMAGLGSHPLLNSFDIIFDNFNSATSYSGPALIRLLRADCGQETHEQLFKNASSNECYLFENLKKIGFTENLLLNHNGIFDSFLNKLKVNGRIDSPPMEKTNLSPYLKSFDGSMIFRDRDVLDLWWSQRNTSPSKNIAALYNTISLHDGNRIISAPDDDDLSSYQLRLNNLLDDFYDFFKTITLSKRKVIVIFIPEHGVNLRGDKFQISGMREIPSPAIINIPVGLKIFGYQQQAKKAPIHVSSPSSYLAIAKLVSNLIENNLYQSQEIDINTLMKNLPETPIVAQNASTTVMEIQNNYYIALDDQTWTEYPSE</sequence>
<evidence type="ECO:0000313" key="3">
    <source>
        <dbReference type="Proteomes" id="UP001203423"/>
    </source>
</evidence>
<dbReference type="Pfam" id="PF11658">
    <property type="entry name" value="CBP_BcsG"/>
    <property type="match status" value="1"/>
</dbReference>